<keyword evidence="3 11" id="KW-0547">Nucleotide-binding</keyword>
<comment type="catalytic activity">
    <reaction evidence="9 11">
        <text>XTP + H2O = XDP + phosphate + H(+)</text>
        <dbReference type="Rhea" id="RHEA:28406"/>
        <dbReference type="ChEBI" id="CHEBI:15377"/>
        <dbReference type="ChEBI" id="CHEBI:15378"/>
        <dbReference type="ChEBI" id="CHEBI:43474"/>
        <dbReference type="ChEBI" id="CHEBI:59884"/>
        <dbReference type="ChEBI" id="CHEBI:61314"/>
        <dbReference type="EC" id="3.6.1.73"/>
    </reaction>
</comment>
<dbReference type="SUPFAM" id="SSF52972">
    <property type="entry name" value="ITPase-like"/>
    <property type="match status" value="1"/>
</dbReference>
<dbReference type="Gene3D" id="3.90.950.10">
    <property type="match status" value="1"/>
</dbReference>
<feature type="binding site" evidence="11">
    <location>
        <begin position="65"/>
        <end position="66"/>
    </location>
    <ligand>
        <name>substrate</name>
    </ligand>
</feature>
<dbReference type="InterPro" id="IPR029001">
    <property type="entry name" value="ITPase-like_fam"/>
</dbReference>
<dbReference type="RefSeq" id="WP_343333800.1">
    <property type="nucleotide sequence ID" value="NZ_JAPOHD010000027.1"/>
</dbReference>
<evidence type="ECO:0000256" key="10">
    <source>
        <dbReference type="ARBA" id="ARBA00060855"/>
    </source>
</evidence>
<dbReference type="Pfam" id="PF01931">
    <property type="entry name" value="NTPase_I-T"/>
    <property type="match status" value="1"/>
</dbReference>
<reference evidence="13" key="1">
    <citation type="submission" date="2022-11" db="EMBL/GenBank/DDBJ databases">
        <title>Marilongibacter aestuarii gen. nov., sp. nov., isolated from tidal flat sediment.</title>
        <authorList>
            <person name="Jiayan W."/>
        </authorList>
    </citation>
    <scope>NUCLEOTIDE SEQUENCE</scope>
    <source>
        <strain evidence="13">Z1-6</strain>
    </source>
</reference>
<dbReference type="NCBIfam" id="TIGR00258">
    <property type="entry name" value="inosine/xanthosine triphosphatase"/>
    <property type="match status" value="1"/>
</dbReference>
<name>A0A9X3J7E9_9BACT</name>
<dbReference type="GO" id="GO:0006772">
    <property type="term" value="P:thiamine metabolic process"/>
    <property type="evidence" value="ECO:0007669"/>
    <property type="project" value="TreeGrafter"/>
</dbReference>
<keyword evidence="6 11" id="KW-0546">Nucleotide metabolism</keyword>
<evidence type="ECO:0000256" key="8">
    <source>
        <dbReference type="ARBA" id="ARBA00048174"/>
    </source>
</evidence>
<evidence type="ECO:0000313" key="13">
    <source>
        <dbReference type="EMBL" id="MCY1721471.1"/>
    </source>
</evidence>
<evidence type="ECO:0000256" key="2">
    <source>
        <dbReference type="ARBA" id="ARBA00022723"/>
    </source>
</evidence>
<feature type="binding site" evidence="11">
    <location>
        <position position="65"/>
    </location>
    <ligand>
        <name>Mg(2+)</name>
        <dbReference type="ChEBI" id="CHEBI:18420"/>
    </ligand>
</feature>
<comment type="similarity">
    <text evidence="10 11">Belongs to the YjjX NTPase family.</text>
</comment>
<protein>
    <recommendedName>
        <fullName evidence="11">Probable inosine/xanthosine triphosphatase</fullName>
        <shortName evidence="11">ITPase/XTPase</shortName>
        <ecNumber evidence="11">3.6.1.73</ecNumber>
    </recommendedName>
    <alternativeName>
        <fullName evidence="11">Non-canonical purine NTP phosphatase</fullName>
    </alternativeName>
    <alternativeName>
        <fullName evidence="11">Non-standard purine NTP phosphatase</fullName>
    </alternativeName>
    <alternativeName>
        <fullName evidence="11">Nucleoside-triphosphate phosphatase</fullName>
        <shortName evidence="11">NTPase</shortName>
    </alternativeName>
</protein>
<comment type="caution">
    <text evidence="13">The sequence shown here is derived from an EMBL/GenBank/DDBJ whole genome shotgun (WGS) entry which is preliminary data.</text>
</comment>
<keyword evidence="4 11" id="KW-0378">Hydrolase</keyword>
<evidence type="ECO:0000256" key="11">
    <source>
        <dbReference type="HAMAP-Rule" id="MF_00648"/>
    </source>
</evidence>
<feature type="binding site" evidence="11">
    <location>
        <position position="35"/>
    </location>
    <ligand>
        <name>Mg(2+)</name>
        <dbReference type="ChEBI" id="CHEBI:18420"/>
    </ligand>
</feature>
<evidence type="ECO:0000256" key="5">
    <source>
        <dbReference type="ARBA" id="ARBA00022842"/>
    </source>
</evidence>
<sequence>MNVVVASKNPVKIEATRLGFESYFTEVNVQGITIESDVADQPVSDEETLRGARNRAEAARKLYADADYWVGIEGGIEARGEGLTAFAWMVITGKENLGESRTTSFQIPNKVVELINQGYELGEANDILFKKENSKQKSGAVGILTNDTITRTELYKQAVQLALIPFLNPGLY</sequence>
<evidence type="ECO:0000256" key="6">
    <source>
        <dbReference type="ARBA" id="ARBA00023080"/>
    </source>
</evidence>
<proteinExistence type="inferred from homology"/>
<dbReference type="InterPro" id="IPR026533">
    <property type="entry name" value="NTPase/PRRC1"/>
</dbReference>
<comment type="catalytic activity">
    <reaction evidence="8 11">
        <text>ITP + H2O = IDP + phosphate + H(+)</text>
        <dbReference type="Rhea" id="RHEA:28330"/>
        <dbReference type="ChEBI" id="CHEBI:15377"/>
        <dbReference type="ChEBI" id="CHEBI:15378"/>
        <dbReference type="ChEBI" id="CHEBI:43474"/>
        <dbReference type="ChEBI" id="CHEBI:58280"/>
        <dbReference type="ChEBI" id="CHEBI:61402"/>
        <dbReference type="EC" id="3.6.1.73"/>
    </reaction>
</comment>
<dbReference type="GO" id="GO:0000166">
    <property type="term" value="F:nucleotide binding"/>
    <property type="evidence" value="ECO:0007669"/>
    <property type="project" value="UniProtKB-KW"/>
</dbReference>
<comment type="function">
    <text evidence="11">Phosphatase that hydrolyzes non-canonical purine nucleotides such as XTP and ITP to their respective diphosphate derivatives. Probably excludes non-canonical purines from DNA/RNA precursor pool, thus preventing their incorporation into DNA/RNA and avoiding chromosomal lesions.</text>
</comment>
<evidence type="ECO:0000259" key="12">
    <source>
        <dbReference type="Pfam" id="PF01931"/>
    </source>
</evidence>
<dbReference type="EC" id="3.6.1.73" evidence="11"/>
<keyword evidence="5 11" id="KW-0460">Magnesium</keyword>
<feature type="domain" description="Non-canonical purine NTP phosphatase/PRRC1" evidence="12">
    <location>
        <begin position="6"/>
        <end position="167"/>
    </location>
</feature>
<evidence type="ECO:0000256" key="9">
    <source>
        <dbReference type="ARBA" id="ARBA00048781"/>
    </source>
</evidence>
<accession>A0A9X3J7E9</accession>
<dbReference type="PANTHER" id="PTHR34699">
    <property type="match status" value="1"/>
</dbReference>
<dbReference type="InterPro" id="IPR050299">
    <property type="entry name" value="YjjX_NTPase"/>
</dbReference>
<evidence type="ECO:0000256" key="1">
    <source>
        <dbReference type="ARBA" id="ARBA00001936"/>
    </source>
</evidence>
<dbReference type="AlphaFoldDB" id="A0A9X3J7E9"/>
<comment type="caution">
    <text evidence="11">Lacks conserved residue(s) required for the propagation of feature annotation.</text>
</comment>
<dbReference type="InterPro" id="IPR002786">
    <property type="entry name" value="Non_canon_purine_NTPase"/>
</dbReference>
<dbReference type="PANTHER" id="PTHR34699:SF2">
    <property type="entry name" value="NON-CANONICAL PURINE NTP PHOSPHATASE_PRRC1 DOMAIN-CONTAINING PROTEIN"/>
    <property type="match status" value="1"/>
</dbReference>
<evidence type="ECO:0000256" key="4">
    <source>
        <dbReference type="ARBA" id="ARBA00022801"/>
    </source>
</evidence>
<dbReference type="NCBIfam" id="NF003459">
    <property type="entry name" value="PRK05074.1"/>
    <property type="match status" value="1"/>
</dbReference>
<dbReference type="GO" id="GO:0046872">
    <property type="term" value="F:metal ion binding"/>
    <property type="evidence" value="ECO:0007669"/>
    <property type="project" value="UniProtKB-KW"/>
</dbReference>
<evidence type="ECO:0000256" key="7">
    <source>
        <dbReference type="ARBA" id="ARBA00023211"/>
    </source>
</evidence>
<dbReference type="FunFam" id="3.90.950.10:FF:000002">
    <property type="entry name" value="Inosine/xanthosine triphosphatase"/>
    <property type="match status" value="1"/>
</dbReference>
<dbReference type="GO" id="GO:0009117">
    <property type="term" value="P:nucleotide metabolic process"/>
    <property type="evidence" value="ECO:0007669"/>
    <property type="project" value="UniProtKB-KW"/>
</dbReference>
<keyword evidence="2 11" id="KW-0479">Metal-binding</keyword>
<evidence type="ECO:0000313" key="14">
    <source>
        <dbReference type="Proteomes" id="UP001145087"/>
    </source>
</evidence>
<dbReference type="GO" id="GO:0103023">
    <property type="term" value="F:ITPase activity"/>
    <property type="evidence" value="ECO:0007669"/>
    <property type="project" value="UniProtKB-EC"/>
</dbReference>
<organism evidence="13 14">
    <name type="scientific">Draconibacterium aestuarii</name>
    <dbReference type="NCBI Taxonomy" id="2998507"/>
    <lineage>
        <taxon>Bacteria</taxon>
        <taxon>Pseudomonadati</taxon>
        <taxon>Bacteroidota</taxon>
        <taxon>Bacteroidia</taxon>
        <taxon>Marinilabiliales</taxon>
        <taxon>Prolixibacteraceae</taxon>
        <taxon>Draconibacterium</taxon>
    </lineage>
</organism>
<comment type="cofactor">
    <cofactor evidence="11">
        <name>Mg(2+)</name>
        <dbReference type="ChEBI" id="CHEBI:18420"/>
    </cofactor>
    <cofactor evidence="11">
        <name>Mn(2+)</name>
        <dbReference type="ChEBI" id="CHEBI:29035"/>
    </cofactor>
    <text evidence="11">Binds 1 divalent metal cation per subunit; can use either Mg(2+) or Mn(2+).</text>
</comment>
<comment type="subunit">
    <text evidence="11">Homodimer.</text>
</comment>
<gene>
    <name evidence="13" type="primary">yjjX</name>
    <name evidence="13" type="ORF">OU798_14035</name>
</gene>
<evidence type="ECO:0000256" key="3">
    <source>
        <dbReference type="ARBA" id="ARBA00022741"/>
    </source>
</evidence>
<keyword evidence="7 11" id="KW-0464">Manganese</keyword>
<dbReference type="EMBL" id="JAPOHD010000027">
    <property type="protein sequence ID" value="MCY1721471.1"/>
    <property type="molecule type" value="Genomic_DNA"/>
</dbReference>
<keyword evidence="14" id="KW-1185">Reference proteome</keyword>
<dbReference type="HAMAP" id="MF_00648">
    <property type="entry name" value="Non_canon_purine_NTPase_YjjX"/>
    <property type="match status" value="1"/>
</dbReference>
<dbReference type="Proteomes" id="UP001145087">
    <property type="component" value="Unassembled WGS sequence"/>
</dbReference>
<comment type="cofactor">
    <cofactor evidence="1">
        <name>Mn(2+)</name>
        <dbReference type="ChEBI" id="CHEBI:29035"/>
    </cofactor>
</comment>